<protein>
    <recommendedName>
        <fullName evidence="5">Ribonuclease VapC</fullName>
        <shortName evidence="5">RNase VapC</shortName>
        <ecNumber evidence="5">3.1.-.-</ecNumber>
    </recommendedName>
    <alternativeName>
        <fullName evidence="5">Toxin VapC</fullName>
    </alternativeName>
</protein>
<reference evidence="8" key="1">
    <citation type="submission" date="2017-06" db="EMBL/GenBank/DDBJ databases">
        <title>Genome analysis of Fimbriiglobus ruber SP5, the first member of the order Planctomycetales with confirmed chitinolytic capability.</title>
        <authorList>
            <person name="Ravin N.V."/>
            <person name="Rakitin A.L."/>
            <person name="Ivanova A.A."/>
            <person name="Beletsky A.V."/>
            <person name="Kulichevskaya I.S."/>
            <person name="Mardanov A.V."/>
            <person name="Dedysh S.N."/>
        </authorList>
    </citation>
    <scope>NUCLEOTIDE SEQUENCE [LARGE SCALE GENOMIC DNA]</scope>
    <source>
        <strain evidence="8">SP5</strain>
    </source>
</reference>
<evidence type="ECO:0000256" key="2">
    <source>
        <dbReference type="ARBA" id="ARBA00022722"/>
    </source>
</evidence>
<feature type="binding site" evidence="5">
    <location>
        <position position="100"/>
    </location>
    <ligand>
        <name>Mg(2+)</name>
        <dbReference type="ChEBI" id="CHEBI:18420"/>
    </ligand>
</feature>
<dbReference type="Proteomes" id="UP000214646">
    <property type="component" value="Unassembled WGS sequence"/>
</dbReference>
<name>A0A225DSN3_9BACT</name>
<evidence type="ECO:0000259" key="6">
    <source>
        <dbReference type="Pfam" id="PF01850"/>
    </source>
</evidence>
<dbReference type="EC" id="3.1.-.-" evidence="5"/>
<keyword evidence="8" id="KW-1185">Reference proteome</keyword>
<keyword evidence="3 5" id="KW-0479">Metal-binding</keyword>
<dbReference type="GO" id="GO:0090729">
    <property type="term" value="F:toxin activity"/>
    <property type="evidence" value="ECO:0007669"/>
    <property type="project" value="UniProtKB-KW"/>
</dbReference>
<dbReference type="HAMAP" id="MF_00265">
    <property type="entry name" value="VapC_Nob1"/>
    <property type="match status" value="1"/>
</dbReference>
<dbReference type="AlphaFoldDB" id="A0A225DSN3"/>
<evidence type="ECO:0000256" key="3">
    <source>
        <dbReference type="ARBA" id="ARBA00022723"/>
    </source>
</evidence>
<dbReference type="GO" id="GO:0004540">
    <property type="term" value="F:RNA nuclease activity"/>
    <property type="evidence" value="ECO:0007669"/>
    <property type="project" value="InterPro"/>
</dbReference>
<evidence type="ECO:0000256" key="4">
    <source>
        <dbReference type="ARBA" id="ARBA00022801"/>
    </source>
</evidence>
<proteinExistence type="inferred from homology"/>
<evidence type="ECO:0000256" key="1">
    <source>
        <dbReference type="ARBA" id="ARBA00022649"/>
    </source>
</evidence>
<evidence type="ECO:0000313" key="7">
    <source>
        <dbReference type="EMBL" id="OWK44321.1"/>
    </source>
</evidence>
<comment type="cofactor">
    <cofactor evidence="5">
        <name>Mg(2+)</name>
        <dbReference type="ChEBI" id="CHEBI:18420"/>
    </cofactor>
</comment>
<dbReference type="InterPro" id="IPR022907">
    <property type="entry name" value="VapC_family"/>
</dbReference>
<dbReference type="EMBL" id="NIDE01000003">
    <property type="protein sequence ID" value="OWK44321.1"/>
    <property type="molecule type" value="Genomic_DNA"/>
</dbReference>
<keyword evidence="2 5" id="KW-0540">Nuclease</keyword>
<dbReference type="GO" id="GO:0000287">
    <property type="term" value="F:magnesium ion binding"/>
    <property type="evidence" value="ECO:0007669"/>
    <property type="project" value="UniProtKB-UniRule"/>
</dbReference>
<organism evidence="7 8">
    <name type="scientific">Fimbriiglobus ruber</name>
    <dbReference type="NCBI Taxonomy" id="1908690"/>
    <lineage>
        <taxon>Bacteria</taxon>
        <taxon>Pseudomonadati</taxon>
        <taxon>Planctomycetota</taxon>
        <taxon>Planctomycetia</taxon>
        <taxon>Gemmatales</taxon>
        <taxon>Gemmataceae</taxon>
        <taxon>Fimbriiglobus</taxon>
    </lineage>
</organism>
<keyword evidence="1 5" id="KW-1277">Toxin-antitoxin system</keyword>
<feature type="domain" description="PIN" evidence="6">
    <location>
        <begin position="3"/>
        <end position="122"/>
    </location>
</feature>
<dbReference type="Gene3D" id="3.40.50.1010">
    <property type="entry name" value="5'-nuclease"/>
    <property type="match status" value="1"/>
</dbReference>
<comment type="similarity">
    <text evidence="5">Belongs to the PINc/VapC protein family.</text>
</comment>
<sequence length="134" mass="14490">MKVYFDTNCIIYFLENNPTWFARVVARLAALRAAGDEIAAGDLARAECLVAPFKRGDAGLEARYRAFFGDPDVIVLPMTVAVCERAARIRAVHSTIKLPDALHLATAIEHGCGTFATADAKLAICPDIAVEVLK</sequence>
<feature type="binding site" evidence="5">
    <location>
        <position position="6"/>
    </location>
    <ligand>
        <name>Mg(2+)</name>
        <dbReference type="ChEBI" id="CHEBI:18420"/>
    </ligand>
</feature>
<evidence type="ECO:0000313" key="8">
    <source>
        <dbReference type="Proteomes" id="UP000214646"/>
    </source>
</evidence>
<comment type="caution">
    <text evidence="7">The sequence shown here is derived from an EMBL/GenBank/DDBJ whole genome shotgun (WGS) entry which is preliminary data.</text>
</comment>
<dbReference type="OrthoDB" id="272628at2"/>
<gene>
    <name evidence="5" type="primary">vapC</name>
    <name evidence="7" type="ORF">FRUB_02253</name>
</gene>
<dbReference type="InterPro" id="IPR002716">
    <property type="entry name" value="PIN_dom"/>
</dbReference>
<accession>A0A225DSN3</accession>
<dbReference type="Pfam" id="PF01850">
    <property type="entry name" value="PIN"/>
    <property type="match status" value="1"/>
</dbReference>
<dbReference type="GO" id="GO:0016787">
    <property type="term" value="F:hydrolase activity"/>
    <property type="evidence" value="ECO:0007669"/>
    <property type="project" value="UniProtKB-KW"/>
</dbReference>
<keyword evidence="5" id="KW-0800">Toxin</keyword>
<evidence type="ECO:0000256" key="5">
    <source>
        <dbReference type="HAMAP-Rule" id="MF_00265"/>
    </source>
</evidence>
<dbReference type="SUPFAM" id="SSF88723">
    <property type="entry name" value="PIN domain-like"/>
    <property type="match status" value="1"/>
</dbReference>
<comment type="function">
    <text evidence="5">Toxic component of a toxin-antitoxin (TA) system. An RNase.</text>
</comment>
<dbReference type="InterPro" id="IPR029060">
    <property type="entry name" value="PIN-like_dom_sf"/>
</dbReference>
<keyword evidence="4 5" id="KW-0378">Hydrolase</keyword>
<keyword evidence="5" id="KW-0460">Magnesium</keyword>
<dbReference type="RefSeq" id="WP_161967320.1">
    <property type="nucleotide sequence ID" value="NZ_NIDE01000003.1"/>
</dbReference>